<evidence type="ECO:0000256" key="7">
    <source>
        <dbReference type="RuleBase" id="RU000461"/>
    </source>
</evidence>
<dbReference type="PANTHER" id="PTHR46696:SF6">
    <property type="entry name" value="P450, PUTATIVE (EUROFUNG)-RELATED"/>
    <property type="match status" value="1"/>
</dbReference>
<comment type="caution">
    <text evidence="8">The sequence shown here is derived from an EMBL/GenBank/DDBJ whole genome shotgun (WGS) entry which is preliminary data.</text>
</comment>
<name>A0A1X1ZFC6_9MYCO</name>
<dbReference type="AlphaFoldDB" id="A0A1X1ZFC6"/>
<dbReference type="InterPro" id="IPR036396">
    <property type="entry name" value="Cyt_P450_sf"/>
</dbReference>
<dbReference type="PANTHER" id="PTHR46696">
    <property type="entry name" value="P450, PUTATIVE (EUROFUNG)-RELATED"/>
    <property type="match status" value="1"/>
</dbReference>
<evidence type="ECO:0000256" key="2">
    <source>
        <dbReference type="ARBA" id="ARBA00022617"/>
    </source>
</evidence>
<evidence type="ECO:0000256" key="6">
    <source>
        <dbReference type="ARBA" id="ARBA00023033"/>
    </source>
</evidence>
<dbReference type="InterPro" id="IPR002397">
    <property type="entry name" value="Cyt_P450_B"/>
</dbReference>
<dbReference type="GO" id="GO:0005506">
    <property type="term" value="F:iron ion binding"/>
    <property type="evidence" value="ECO:0007669"/>
    <property type="project" value="InterPro"/>
</dbReference>
<dbReference type="STRING" id="153971.AWC19_13595"/>
<dbReference type="SUPFAM" id="SSF48264">
    <property type="entry name" value="Cytochrome P450"/>
    <property type="match status" value="1"/>
</dbReference>
<dbReference type="GO" id="GO:0016705">
    <property type="term" value="F:oxidoreductase activity, acting on paired donors, with incorporation or reduction of molecular oxygen"/>
    <property type="evidence" value="ECO:0007669"/>
    <property type="project" value="InterPro"/>
</dbReference>
<comment type="similarity">
    <text evidence="1 7">Belongs to the cytochrome P450 family.</text>
</comment>
<sequence length="411" mass="44938">MRNVGWWVVLSATDIAELEEHFDHTAEDYAVDVLERYRALRSRCPVAHSDRHGGFWVISKYDTIIKILRQPDIFISGEGIMIPPLPFPVRGIPTESDGALHTDYRAVFMPYLTPGAVAGYEPVVRQRTTALLDTFIEDGRADFVAQFAKRLPGQVVAGFFGFDPEDGERCYEWSATILAPGEGDSAAVADAAQQLAVFISDALSRARANPSDDLISAIVTHKNPEGKHFSEEECVGLLFTAIGGALETTVSGLSSTLMLVDRFPNVRAELIADLSLAGRAVEEVLRMESPVHSPSRTVARDVVVDGVQLRKGDRVLLLFGAGNYDDEKFADPEEFSLHRAHNPHLTFGHGVHRCVGAPLAQLEMRIALEEVIRRIPDFRVCAKTGPSVHAGGTWGLSSLEIEFTPGPKLGA</sequence>
<dbReference type="InterPro" id="IPR001128">
    <property type="entry name" value="Cyt_P450"/>
</dbReference>
<gene>
    <name evidence="8" type="ORF">AWC19_13595</name>
</gene>
<evidence type="ECO:0000313" key="9">
    <source>
        <dbReference type="Proteomes" id="UP000193529"/>
    </source>
</evidence>
<keyword evidence="3 7" id="KW-0479">Metal-binding</keyword>
<dbReference type="GO" id="GO:0004497">
    <property type="term" value="F:monooxygenase activity"/>
    <property type="evidence" value="ECO:0007669"/>
    <property type="project" value="UniProtKB-KW"/>
</dbReference>
<keyword evidence="6 7" id="KW-0503">Monooxygenase</keyword>
<protein>
    <recommendedName>
        <fullName evidence="10">Cytochrome</fullName>
    </recommendedName>
</protein>
<organism evidence="8 9">
    <name type="scientific">Mycobacterium palustre</name>
    <dbReference type="NCBI Taxonomy" id="153971"/>
    <lineage>
        <taxon>Bacteria</taxon>
        <taxon>Bacillati</taxon>
        <taxon>Actinomycetota</taxon>
        <taxon>Actinomycetes</taxon>
        <taxon>Mycobacteriales</taxon>
        <taxon>Mycobacteriaceae</taxon>
        <taxon>Mycobacterium</taxon>
        <taxon>Mycobacterium simiae complex</taxon>
    </lineage>
</organism>
<reference evidence="8 9" key="1">
    <citation type="submission" date="2016-01" db="EMBL/GenBank/DDBJ databases">
        <title>The new phylogeny of the genus Mycobacterium.</title>
        <authorList>
            <person name="Tarcisio F."/>
            <person name="Conor M."/>
            <person name="Antonella G."/>
            <person name="Elisabetta G."/>
            <person name="Giulia F.S."/>
            <person name="Sara T."/>
            <person name="Anna F."/>
            <person name="Clotilde B."/>
            <person name="Roberto B."/>
            <person name="Veronica D.S."/>
            <person name="Fabio R."/>
            <person name="Monica P."/>
            <person name="Olivier J."/>
            <person name="Enrico T."/>
            <person name="Nicola S."/>
        </authorList>
    </citation>
    <scope>NUCLEOTIDE SEQUENCE [LARGE SCALE GENOMIC DNA]</scope>
    <source>
        <strain evidence="8 9">DSM 44572</strain>
    </source>
</reference>
<dbReference type="GO" id="GO:0020037">
    <property type="term" value="F:heme binding"/>
    <property type="evidence" value="ECO:0007669"/>
    <property type="project" value="InterPro"/>
</dbReference>
<proteinExistence type="inferred from homology"/>
<dbReference type="EMBL" id="LQPJ01000116">
    <property type="protein sequence ID" value="ORW21980.1"/>
    <property type="molecule type" value="Genomic_DNA"/>
</dbReference>
<evidence type="ECO:0000256" key="5">
    <source>
        <dbReference type="ARBA" id="ARBA00023004"/>
    </source>
</evidence>
<evidence type="ECO:0000313" key="8">
    <source>
        <dbReference type="EMBL" id="ORW21980.1"/>
    </source>
</evidence>
<evidence type="ECO:0000256" key="1">
    <source>
        <dbReference type="ARBA" id="ARBA00010617"/>
    </source>
</evidence>
<keyword evidence="5 7" id="KW-0408">Iron</keyword>
<accession>A0A1X1ZFC6</accession>
<dbReference type="Proteomes" id="UP000193529">
    <property type="component" value="Unassembled WGS sequence"/>
</dbReference>
<keyword evidence="2 7" id="KW-0349">Heme</keyword>
<dbReference type="PROSITE" id="PS00086">
    <property type="entry name" value="CYTOCHROME_P450"/>
    <property type="match status" value="1"/>
</dbReference>
<dbReference type="Pfam" id="PF00067">
    <property type="entry name" value="p450"/>
    <property type="match status" value="1"/>
</dbReference>
<keyword evidence="4 7" id="KW-0560">Oxidoreductase</keyword>
<dbReference type="InterPro" id="IPR017972">
    <property type="entry name" value="Cyt_P450_CS"/>
</dbReference>
<evidence type="ECO:0000256" key="4">
    <source>
        <dbReference type="ARBA" id="ARBA00023002"/>
    </source>
</evidence>
<dbReference type="PRINTS" id="PR00359">
    <property type="entry name" value="BP450"/>
</dbReference>
<keyword evidence="9" id="KW-1185">Reference proteome</keyword>
<evidence type="ECO:0000256" key="3">
    <source>
        <dbReference type="ARBA" id="ARBA00022723"/>
    </source>
</evidence>
<dbReference type="Gene3D" id="1.10.630.10">
    <property type="entry name" value="Cytochrome P450"/>
    <property type="match status" value="1"/>
</dbReference>
<evidence type="ECO:0008006" key="10">
    <source>
        <dbReference type="Google" id="ProtNLM"/>
    </source>
</evidence>